<keyword evidence="4 6" id="KW-0067">ATP-binding</keyword>
<dbReference type="Gene3D" id="3.40.50.300">
    <property type="entry name" value="P-loop containing nucleotide triphosphate hydrolases"/>
    <property type="match status" value="1"/>
</dbReference>
<gene>
    <name evidence="6" type="primary">gldA</name>
    <name evidence="6" type="ORF">JL102_08490</name>
</gene>
<name>A0A937F5J6_9BACT</name>
<keyword evidence="2" id="KW-0813">Transport</keyword>
<comment type="caution">
    <text evidence="6">The sequence shown here is derived from an EMBL/GenBank/DDBJ whole genome shotgun (WGS) entry which is preliminary data.</text>
</comment>
<keyword evidence="3" id="KW-0547">Nucleotide-binding</keyword>
<dbReference type="Pfam" id="PF00005">
    <property type="entry name" value="ABC_tran"/>
    <property type="match status" value="1"/>
</dbReference>
<dbReference type="NCBIfam" id="TIGR03522">
    <property type="entry name" value="GldA_ABC_ATP"/>
    <property type="match status" value="1"/>
</dbReference>
<dbReference type="GO" id="GO:0016887">
    <property type="term" value="F:ATP hydrolysis activity"/>
    <property type="evidence" value="ECO:0007669"/>
    <property type="project" value="InterPro"/>
</dbReference>
<organism evidence="6 7">
    <name type="scientific">Fulvivirga sediminis</name>
    <dbReference type="NCBI Taxonomy" id="2803949"/>
    <lineage>
        <taxon>Bacteria</taxon>
        <taxon>Pseudomonadati</taxon>
        <taxon>Bacteroidota</taxon>
        <taxon>Cytophagia</taxon>
        <taxon>Cytophagales</taxon>
        <taxon>Fulvivirgaceae</taxon>
        <taxon>Fulvivirga</taxon>
    </lineage>
</organism>
<comment type="similarity">
    <text evidence="1">Belongs to the ABC transporter superfamily.</text>
</comment>
<dbReference type="InterPro" id="IPR027417">
    <property type="entry name" value="P-loop_NTPase"/>
</dbReference>
<dbReference type="InterPro" id="IPR003439">
    <property type="entry name" value="ABC_transporter-like_ATP-bd"/>
</dbReference>
<dbReference type="SMART" id="SM00382">
    <property type="entry name" value="AAA"/>
    <property type="match status" value="1"/>
</dbReference>
<dbReference type="GO" id="GO:0005524">
    <property type="term" value="F:ATP binding"/>
    <property type="evidence" value="ECO:0007669"/>
    <property type="project" value="UniProtKB-KW"/>
</dbReference>
<dbReference type="RefSeq" id="WP_202243959.1">
    <property type="nucleotide sequence ID" value="NZ_JAESIY010000004.1"/>
</dbReference>
<evidence type="ECO:0000313" key="6">
    <source>
        <dbReference type="EMBL" id="MBL3656165.1"/>
    </source>
</evidence>
<dbReference type="CDD" id="cd03230">
    <property type="entry name" value="ABC_DR_subfamily_A"/>
    <property type="match status" value="1"/>
</dbReference>
<keyword evidence="7" id="KW-1185">Reference proteome</keyword>
<evidence type="ECO:0000313" key="7">
    <source>
        <dbReference type="Proteomes" id="UP000659388"/>
    </source>
</evidence>
<accession>A0A937F5J6</accession>
<evidence type="ECO:0000256" key="4">
    <source>
        <dbReference type="ARBA" id="ARBA00022840"/>
    </source>
</evidence>
<sequence length="308" mass="34294">MSISVRNLTKVYGQQKAIDSISFEVKKGEILGFLGPNGAGKSTTMKIATCYLPPTEGTVQVCGLDVIEESVEVRKHIGYLPEHNPLYLEMYVREYLQFIGKVYGVSGKILKTRIGEIISLCGLVKEQNKKIEALSKGYRQRVGLAQALIHDPEVLILDEPTTGLDPNQIVEIRNLIKSISQDKTVIFSTHIMQEVQALCDRVVVINNGKIVANDAIDQLKNTQRKVAVITVEFAEAIDEESLKFIEGVLEVEKGDGHKYKVTASVEKDMRPEIFNYATKENITLLGLQQEEVTIENVFQELTKGGKAE</sequence>
<evidence type="ECO:0000256" key="1">
    <source>
        <dbReference type="ARBA" id="ARBA00005417"/>
    </source>
</evidence>
<dbReference type="EMBL" id="JAESIY010000004">
    <property type="protein sequence ID" value="MBL3656165.1"/>
    <property type="molecule type" value="Genomic_DNA"/>
</dbReference>
<dbReference type="Proteomes" id="UP000659388">
    <property type="component" value="Unassembled WGS sequence"/>
</dbReference>
<dbReference type="AlphaFoldDB" id="A0A937F5J6"/>
<proteinExistence type="inferred from homology"/>
<dbReference type="SUPFAM" id="SSF52540">
    <property type="entry name" value="P-loop containing nucleoside triphosphate hydrolases"/>
    <property type="match status" value="1"/>
</dbReference>
<dbReference type="InterPro" id="IPR003593">
    <property type="entry name" value="AAA+_ATPase"/>
</dbReference>
<protein>
    <submittedName>
        <fullName evidence="6">Gliding motility-associated ABC transporter ATP-binding subunit GldA</fullName>
    </submittedName>
</protein>
<evidence type="ECO:0000259" key="5">
    <source>
        <dbReference type="PROSITE" id="PS50893"/>
    </source>
</evidence>
<reference evidence="6" key="1">
    <citation type="submission" date="2021-01" db="EMBL/GenBank/DDBJ databases">
        <title>Fulvivirga kasyanovii gen. nov., sp nov., a novel member of the phylum Bacteroidetes isolated from seawater in a mussel farm.</title>
        <authorList>
            <person name="Zhao L.-H."/>
            <person name="Wang Z.-J."/>
        </authorList>
    </citation>
    <scope>NUCLEOTIDE SEQUENCE</scope>
    <source>
        <strain evidence="6">2943</strain>
    </source>
</reference>
<dbReference type="PROSITE" id="PS50893">
    <property type="entry name" value="ABC_TRANSPORTER_2"/>
    <property type="match status" value="1"/>
</dbReference>
<dbReference type="InterPro" id="IPR019864">
    <property type="entry name" value="Motility-assoc_ABC_GldA"/>
</dbReference>
<feature type="domain" description="ABC transporter" evidence="5">
    <location>
        <begin position="3"/>
        <end position="232"/>
    </location>
</feature>
<evidence type="ECO:0000256" key="3">
    <source>
        <dbReference type="ARBA" id="ARBA00022741"/>
    </source>
</evidence>
<evidence type="ECO:0000256" key="2">
    <source>
        <dbReference type="ARBA" id="ARBA00022448"/>
    </source>
</evidence>
<dbReference type="PANTHER" id="PTHR43335">
    <property type="entry name" value="ABC TRANSPORTER, ATP-BINDING PROTEIN"/>
    <property type="match status" value="1"/>
</dbReference>
<dbReference type="PANTHER" id="PTHR43335:SF4">
    <property type="entry name" value="ABC TRANSPORTER, ATP-BINDING PROTEIN"/>
    <property type="match status" value="1"/>
</dbReference>